<dbReference type="EMBL" id="CAJVPQ010011050">
    <property type="protein sequence ID" value="CAG8725365.1"/>
    <property type="molecule type" value="Genomic_DNA"/>
</dbReference>
<dbReference type="PANTHER" id="PTHR35895">
    <property type="entry name" value="CHROMOSOME 16, WHOLE GENOME SHOTGUN SEQUENCE"/>
    <property type="match status" value="1"/>
</dbReference>
<dbReference type="Proteomes" id="UP000789570">
    <property type="component" value="Unassembled WGS sequence"/>
</dbReference>
<dbReference type="GO" id="GO:0000329">
    <property type="term" value="C:fungal-type vacuole membrane"/>
    <property type="evidence" value="ECO:0007669"/>
    <property type="project" value="InterPro"/>
</dbReference>
<dbReference type="OrthoDB" id="10039566at2759"/>
<feature type="non-terminal residue" evidence="2">
    <location>
        <position position="656"/>
    </location>
</feature>
<organism evidence="2 3">
    <name type="scientific">Funneliformis caledonium</name>
    <dbReference type="NCBI Taxonomy" id="1117310"/>
    <lineage>
        <taxon>Eukaryota</taxon>
        <taxon>Fungi</taxon>
        <taxon>Fungi incertae sedis</taxon>
        <taxon>Mucoromycota</taxon>
        <taxon>Glomeromycotina</taxon>
        <taxon>Glomeromycetes</taxon>
        <taxon>Glomerales</taxon>
        <taxon>Glomeraceae</taxon>
        <taxon>Funneliformis</taxon>
    </lineage>
</organism>
<comment type="caution">
    <text evidence="2">The sequence shown here is derived from an EMBL/GenBank/DDBJ whole genome shotgun (WGS) entry which is preliminary data.</text>
</comment>
<sequence length="656" mass="69891">MSNIESSRPSIEEAPLTPMTEIPYDSIAPSTTRDSIITYSTDLGDSSMTTDNVYENKEKEVPSGTPNPPAFYRRKRFWALCAAISTIIAAIFIPLLFLVIVPNVAQSTVNKSQIQFHVINITQATNDGFLVEMSGVASNAGNFDATLTFNGPLSVIYKGNKIGTVKLDDLKVSGGKGDVSGINSFTIVDKQAFEQFTGDSMVDEFFEWTLQGSANVRALGVTTKNLNVNKVVKIPGGNGYKSKLTNLKVSQNQDNSFNMEMTTILNNSSPLCMELGNLTLQVLAGDTALVNVTSNYFYLVPNENTLILSGIAQLPTSDVEKLMFLSVIEAYLSNKPINATAKGISTSLNGGPVDWLEAAVASLTLHTEVGSADKPPQLITSVDLGQMSMQFTPDTAFSPLISAKNTTANFVPPFAIPFQILSIQQELNINYNGKPAATVQTPDTPVTTANGEISLDVPETHLQASDGFSDLLTALTTTDGSDVEITGKANITANTPLGQTIIHEIPFNVTSRMEGLNEFNSPGGAPVVNNISVLSGSPKQIILGSVVTLVNPTLFSVSIGQVDFNLYSNNSQIGTVTINDLSIVPGPNPLAVLITLDDPANNAGNDVLISYLSGKDAVLNIKGFETSTKVASLVPAFKAIDIPTPLPPFNLPLITK</sequence>
<dbReference type="Pfam" id="PF12505">
    <property type="entry name" value="DUF3712"/>
    <property type="match status" value="2"/>
</dbReference>
<keyword evidence="3" id="KW-1185">Reference proteome</keyword>
<dbReference type="AlphaFoldDB" id="A0A9N9NCP9"/>
<feature type="transmembrane region" description="Helical" evidence="1">
    <location>
        <begin position="77"/>
        <end position="101"/>
    </location>
</feature>
<protein>
    <submittedName>
        <fullName evidence="2">14867_t:CDS:1</fullName>
    </submittedName>
</protein>
<dbReference type="InterPro" id="IPR022185">
    <property type="entry name" value="DUF3712"/>
</dbReference>
<dbReference type="PANTHER" id="PTHR35895:SF1">
    <property type="entry name" value="LIPID-BINDING SERUM GLYCOPROTEIN C-TERMINAL DOMAIN-CONTAINING PROTEIN"/>
    <property type="match status" value="1"/>
</dbReference>
<proteinExistence type="predicted"/>
<evidence type="ECO:0000313" key="3">
    <source>
        <dbReference type="Proteomes" id="UP000789570"/>
    </source>
</evidence>
<gene>
    <name evidence="2" type="ORF">FCALED_LOCUS14628</name>
</gene>
<evidence type="ECO:0000313" key="2">
    <source>
        <dbReference type="EMBL" id="CAG8725365.1"/>
    </source>
</evidence>
<keyword evidence="1" id="KW-1133">Transmembrane helix</keyword>
<evidence type="ECO:0000256" key="1">
    <source>
        <dbReference type="SAM" id="Phobius"/>
    </source>
</evidence>
<keyword evidence="1" id="KW-0812">Transmembrane</keyword>
<name>A0A9N9NCP9_9GLOM</name>
<keyword evidence="1" id="KW-0472">Membrane</keyword>
<accession>A0A9N9NCP9</accession>
<dbReference type="InterPro" id="IPR046368">
    <property type="entry name" value="Tag1"/>
</dbReference>
<reference evidence="2" key="1">
    <citation type="submission" date="2021-06" db="EMBL/GenBank/DDBJ databases">
        <authorList>
            <person name="Kallberg Y."/>
            <person name="Tangrot J."/>
            <person name="Rosling A."/>
        </authorList>
    </citation>
    <scope>NUCLEOTIDE SEQUENCE</scope>
    <source>
        <strain evidence="2">UK204</strain>
    </source>
</reference>